<dbReference type="GO" id="GO:0000774">
    <property type="term" value="F:adenyl-nucleotide exchange factor activity"/>
    <property type="evidence" value="ECO:0007669"/>
    <property type="project" value="InterPro"/>
</dbReference>
<comment type="similarity">
    <text evidence="1 3 4">Belongs to the GrpE family.</text>
</comment>
<keyword evidence="3" id="KW-0963">Cytoplasm</keyword>
<proteinExistence type="inferred from homology"/>
<dbReference type="Proteomes" id="UP000177053">
    <property type="component" value="Unassembled WGS sequence"/>
</dbReference>
<dbReference type="GO" id="GO:0006457">
    <property type="term" value="P:protein folding"/>
    <property type="evidence" value="ECO:0007669"/>
    <property type="project" value="InterPro"/>
</dbReference>
<evidence type="ECO:0000256" key="4">
    <source>
        <dbReference type="RuleBase" id="RU004478"/>
    </source>
</evidence>
<dbReference type="InterPro" id="IPR000740">
    <property type="entry name" value="GrpE"/>
</dbReference>
<dbReference type="PANTHER" id="PTHR21237:SF23">
    <property type="entry name" value="GRPE PROTEIN HOMOLOG, MITOCHONDRIAL"/>
    <property type="match status" value="1"/>
</dbReference>
<name>A0A1F7X9N5_9BACT</name>
<sequence>MKMTRKSKDSKKAKEFSKPSDIVEELKNQLARALADYDNLRKRVDFEIDERTKVVKARFILRLLSIYDMLVNAQRHLSDPGLAIISEEFKNLLKDEGVEEIKVNPKDEFNQDLFEVVEAVESNDEQEAGRIKEVVLSGWKFSNGTVVRPVKVKVYRQEKSDKK</sequence>
<comment type="subunit">
    <text evidence="3">Homodimer.</text>
</comment>
<keyword evidence="2 3" id="KW-0143">Chaperone</keyword>
<feature type="coiled-coil region" evidence="5">
    <location>
        <begin position="23"/>
        <end position="50"/>
    </location>
</feature>
<reference evidence="6 7" key="1">
    <citation type="journal article" date="2016" name="Nat. Commun.">
        <title>Thousands of microbial genomes shed light on interconnected biogeochemical processes in an aquifer system.</title>
        <authorList>
            <person name="Anantharaman K."/>
            <person name="Brown C.T."/>
            <person name="Hug L.A."/>
            <person name="Sharon I."/>
            <person name="Castelle C.J."/>
            <person name="Probst A.J."/>
            <person name="Thomas B.C."/>
            <person name="Singh A."/>
            <person name="Wilkins M.J."/>
            <person name="Karaoz U."/>
            <person name="Brodie E.L."/>
            <person name="Williams K.H."/>
            <person name="Hubbard S.S."/>
            <person name="Banfield J.F."/>
        </authorList>
    </citation>
    <scope>NUCLEOTIDE SEQUENCE [LARGE SCALE GENOMIC DNA]</scope>
</reference>
<dbReference type="Pfam" id="PF01025">
    <property type="entry name" value="GrpE"/>
    <property type="match status" value="1"/>
</dbReference>
<dbReference type="AlphaFoldDB" id="A0A1F7X9N5"/>
<dbReference type="EMBL" id="MGFS01000012">
    <property type="protein sequence ID" value="OGM11731.1"/>
    <property type="molecule type" value="Genomic_DNA"/>
</dbReference>
<evidence type="ECO:0000256" key="2">
    <source>
        <dbReference type="ARBA" id="ARBA00023186"/>
    </source>
</evidence>
<evidence type="ECO:0000313" key="7">
    <source>
        <dbReference type="Proteomes" id="UP000177053"/>
    </source>
</evidence>
<comment type="function">
    <text evidence="3">Participates actively in the response to hyperosmotic and heat shock by preventing the aggregation of stress-denatured proteins, in association with DnaK and GrpE. It is the nucleotide exchange factor for DnaK and may function as a thermosensor. Unfolded proteins bind initially to DnaJ; upon interaction with the DnaJ-bound protein, DnaK hydrolyzes its bound ATP, resulting in the formation of a stable complex. GrpE releases ADP from DnaK; ATP binding to DnaK triggers the release of the substrate protein, thus completing the reaction cycle. Several rounds of ATP-dependent interactions between DnaJ, DnaK and GrpE are required for fully efficient folding.</text>
</comment>
<keyword evidence="3" id="KW-0346">Stress response</keyword>
<comment type="subcellular location">
    <subcellularLocation>
        <location evidence="3">Cytoplasm</location>
    </subcellularLocation>
</comment>
<evidence type="ECO:0000313" key="6">
    <source>
        <dbReference type="EMBL" id="OGM11731.1"/>
    </source>
</evidence>
<dbReference type="Gene3D" id="3.90.20.20">
    <property type="match status" value="1"/>
</dbReference>
<comment type="caution">
    <text evidence="6">The sequence shown here is derived from an EMBL/GenBank/DDBJ whole genome shotgun (WGS) entry which is preliminary data.</text>
</comment>
<dbReference type="GO" id="GO:0051087">
    <property type="term" value="F:protein-folding chaperone binding"/>
    <property type="evidence" value="ECO:0007669"/>
    <property type="project" value="InterPro"/>
</dbReference>
<dbReference type="GO" id="GO:0042803">
    <property type="term" value="F:protein homodimerization activity"/>
    <property type="evidence" value="ECO:0007669"/>
    <property type="project" value="InterPro"/>
</dbReference>
<dbReference type="GO" id="GO:0005737">
    <property type="term" value="C:cytoplasm"/>
    <property type="evidence" value="ECO:0007669"/>
    <property type="project" value="UniProtKB-SubCell"/>
</dbReference>
<evidence type="ECO:0000256" key="1">
    <source>
        <dbReference type="ARBA" id="ARBA00009054"/>
    </source>
</evidence>
<keyword evidence="5" id="KW-0175">Coiled coil</keyword>
<gene>
    <name evidence="3" type="primary">grpE</name>
    <name evidence="6" type="ORF">A2Z22_05000</name>
</gene>
<organism evidence="6 7">
    <name type="scientific">Candidatus Woesebacteria bacterium RBG_16_34_12</name>
    <dbReference type="NCBI Taxonomy" id="1802480"/>
    <lineage>
        <taxon>Bacteria</taxon>
        <taxon>Candidatus Woeseibacteriota</taxon>
    </lineage>
</organism>
<evidence type="ECO:0000256" key="3">
    <source>
        <dbReference type="HAMAP-Rule" id="MF_01151"/>
    </source>
</evidence>
<dbReference type="HAMAP" id="MF_01151">
    <property type="entry name" value="GrpE"/>
    <property type="match status" value="1"/>
</dbReference>
<dbReference type="SUPFAM" id="SSF58014">
    <property type="entry name" value="Coiled-coil domain of nucleotide exchange factor GrpE"/>
    <property type="match status" value="1"/>
</dbReference>
<dbReference type="InterPro" id="IPR013805">
    <property type="entry name" value="GrpE_CC"/>
</dbReference>
<dbReference type="PANTHER" id="PTHR21237">
    <property type="entry name" value="GRPE PROTEIN"/>
    <property type="match status" value="1"/>
</dbReference>
<dbReference type="PRINTS" id="PR00773">
    <property type="entry name" value="GRPEPROTEIN"/>
</dbReference>
<protein>
    <recommendedName>
        <fullName evidence="3">Protein GrpE</fullName>
    </recommendedName>
    <alternativeName>
        <fullName evidence="3">HSP-70 cofactor</fullName>
    </alternativeName>
</protein>
<evidence type="ECO:0000256" key="5">
    <source>
        <dbReference type="SAM" id="Coils"/>
    </source>
</evidence>
<dbReference type="GO" id="GO:0051082">
    <property type="term" value="F:unfolded protein binding"/>
    <property type="evidence" value="ECO:0007669"/>
    <property type="project" value="TreeGrafter"/>
</dbReference>
<accession>A0A1F7X9N5</accession>